<reference evidence="1" key="1">
    <citation type="journal article" date="2021" name="Open Biol.">
        <title>Shared evolutionary footprints suggest mitochondrial oxidative damage underlies multiple complex I losses in fungi.</title>
        <authorList>
            <person name="Schikora-Tamarit M.A."/>
            <person name="Marcet-Houben M."/>
            <person name="Nosek J."/>
            <person name="Gabaldon T."/>
        </authorList>
    </citation>
    <scope>NUCLEOTIDE SEQUENCE</scope>
    <source>
        <strain evidence="1">CBS2887</strain>
    </source>
</reference>
<comment type="caution">
    <text evidence="1">The sequence shown here is derived from an EMBL/GenBank/DDBJ whole genome shotgun (WGS) entry which is preliminary data.</text>
</comment>
<keyword evidence="2" id="KW-1185">Reference proteome</keyword>
<gene>
    <name evidence="1" type="ORF">WICPIJ_010150</name>
</gene>
<accession>A0A9P8TAN7</accession>
<proteinExistence type="predicted"/>
<dbReference type="AlphaFoldDB" id="A0A9P8TAN7"/>
<name>A0A9P8TAN7_WICPI</name>
<sequence length="67" mass="7646">MISWSLTSSPSLSDVECLSTIFNVWFISMTSDSSSDSSEALRLLDLVVDLAWFFRSLAWFLDNLDEF</sequence>
<organism evidence="1 2">
    <name type="scientific">Wickerhamomyces pijperi</name>
    <name type="common">Yeast</name>
    <name type="synonym">Pichia pijperi</name>
    <dbReference type="NCBI Taxonomy" id="599730"/>
    <lineage>
        <taxon>Eukaryota</taxon>
        <taxon>Fungi</taxon>
        <taxon>Dikarya</taxon>
        <taxon>Ascomycota</taxon>
        <taxon>Saccharomycotina</taxon>
        <taxon>Saccharomycetes</taxon>
        <taxon>Phaffomycetales</taxon>
        <taxon>Wickerhamomycetaceae</taxon>
        <taxon>Wickerhamomyces</taxon>
    </lineage>
</organism>
<reference evidence="1" key="2">
    <citation type="submission" date="2021-01" db="EMBL/GenBank/DDBJ databases">
        <authorList>
            <person name="Schikora-Tamarit M.A."/>
        </authorList>
    </citation>
    <scope>NUCLEOTIDE SEQUENCE</scope>
    <source>
        <strain evidence="1">CBS2887</strain>
    </source>
</reference>
<evidence type="ECO:0000313" key="2">
    <source>
        <dbReference type="Proteomes" id="UP000774326"/>
    </source>
</evidence>
<dbReference type="Proteomes" id="UP000774326">
    <property type="component" value="Unassembled WGS sequence"/>
</dbReference>
<dbReference type="EMBL" id="JAEUBG010005865">
    <property type="protein sequence ID" value="KAH3672106.1"/>
    <property type="molecule type" value="Genomic_DNA"/>
</dbReference>
<protein>
    <submittedName>
        <fullName evidence="1">Uncharacterized protein</fullName>
    </submittedName>
</protein>
<evidence type="ECO:0000313" key="1">
    <source>
        <dbReference type="EMBL" id="KAH3672106.1"/>
    </source>
</evidence>